<name>A0ABQ9E9U0_TEGGR</name>
<evidence type="ECO:0000313" key="5">
    <source>
        <dbReference type="Proteomes" id="UP001217089"/>
    </source>
</evidence>
<proteinExistence type="predicted"/>
<organism evidence="4 5">
    <name type="scientific">Tegillarca granosa</name>
    <name type="common">Malaysian cockle</name>
    <name type="synonym">Anadara granosa</name>
    <dbReference type="NCBI Taxonomy" id="220873"/>
    <lineage>
        <taxon>Eukaryota</taxon>
        <taxon>Metazoa</taxon>
        <taxon>Spiralia</taxon>
        <taxon>Lophotrochozoa</taxon>
        <taxon>Mollusca</taxon>
        <taxon>Bivalvia</taxon>
        <taxon>Autobranchia</taxon>
        <taxon>Pteriomorphia</taxon>
        <taxon>Arcoida</taxon>
        <taxon>Arcoidea</taxon>
        <taxon>Arcidae</taxon>
        <taxon>Tegillarca</taxon>
    </lineage>
</organism>
<dbReference type="PROSITE" id="PS50053">
    <property type="entry name" value="UBIQUITIN_2"/>
    <property type="match status" value="1"/>
</dbReference>
<feature type="non-terminal residue" evidence="4">
    <location>
        <position position="330"/>
    </location>
</feature>
<dbReference type="InterPro" id="IPR015940">
    <property type="entry name" value="UBA"/>
</dbReference>
<sequence>MFVSDSNIFPSSGMRIRIISMGGTDFITEVSPDLKVDKLKIRSLGFFFNPSVSMKTSLYHKILVVRTGKVLNEEKSLSDEGVQDNDELLLLKKRIPPLRFDSAEEITKDENKKVPTAETIRKITSSLPKATQSVPSEQGPTADFQSEHRKILVSLIEASQKLLCMNPEASKIFKQAEELLNEKSETKIDESSLKQLTDMGFSELRAKKALILNKMSVMMAMDWLIQHESDPDIDTSIPGMNEELETSDSQSDEMSASGGHEEKGDNSTDFSPSHPVSTNILRSLRAFRRREFKPNQRALQHLIEMGFPEKDVIEALRYARNDQDAAYCPR</sequence>
<evidence type="ECO:0000256" key="1">
    <source>
        <dbReference type="SAM" id="MobiDB-lite"/>
    </source>
</evidence>
<dbReference type="InterPro" id="IPR052476">
    <property type="entry name" value="UBAC1"/>
</dbReference>
<evidence type="ECO:0008006" key="6">
    <source>
        <dbReference type="Google" id="ProtNLM"/>
    </source>
</evidence>
<dbReference type="Pfam" id="PF00627">
    <property type="entry name" value="UBA"/>
    <property type="match status" value="1"/>
</dbReference>
<evidence type="ECO:0000313" key="4">
    <source>
        <dbReference type="EMBL" id="KAJ8300581.1"/>
    </source>
</evidence>
<feature type="domain" description="Ubiquitin-like" evidence="3">
    <location>
        <begin position="14"/>
        <end position="94"/>
    </location>
</feature>
<dbReference type="PROSITE" id="PS50030">
    <property type="entry name" value="UBA"/>
    <property type="match status" value="2"/>
</dbReference>
<keyword evidence="5" id="KW-1185">Reference proteome</keyword>
<dbReference type="PANTHER" id="PTHR46738">
    <property type="entry name" value="UBIQUITIN-ASSOCIATED DOMAIN-CONTAINING PROTEIN 1"/>
    <property type="match status" value="1"/>
</dbReference>
<feature type="region of interest" description="Disordered" evidence="1">
    <location>
        <begin position="231"/>
        <end position="276"/>
    </location>
</feature>
<dbReference type="InterPro" id="IPR057650">
    <property type="entry name" value="UBL_UBAC1"/>
</dbReference>
<reference evidence="4 5" key="1">
    <citation type="submission" date="2022-12" db="EMBL/GenBank/DDBJ databases">
        <title>Chromosome-level genome of Tegillarca granosa.</title>
        <authorList>
            <person name="Kim J."/>
        </authorList>
    </citation>
    <scope>NUCLEOTIDE SEQUENCE [LARGE SCALE GENOMIC DNA]</scope>
    <source>
        <strain evidence="4">Teg-2019</strain>
        <tissue evidence="4">Adductor muscle</tissue>
    </source>
</reference>
<dbReference type="PANTHER" id="PTHR46738:SF1">
    <property type="entry name" value="UBIQUITIN-ASSOCIATED DOMAIN-CONTAINING PROTEIN 1"/>
    <property type="match status" value="1"/>
</dbReference>
<feature type="domain" description="UBA" evidence="2">
    <location>
        <begin position="187"/>
        <end position="227"/>
    </location>
</feature>
<evidence type="ECO:0000259" key="2">
    <source>
        <dbReference type="PROSITE" id="PS50030"/>
    </source>
</evidence>
<dbReference type="InterPro" id="IPR029071">
    <property type="entry name" value="Ubiquitin-like_domsf"/>
</dbReference>
<feature type="compositionally biased region" description="Polar residues" evidence="1">
    <location>
        <begin position="267"/>
        <end position="276"/>
    </location>
</feature>
<dbReference type="EMBL" id="JARBDR010000919">
    <property type="protein sequence ID" value="KAJ8300581.1"/>
    <property type="molecule type" value="Genomic_DNA"/>
</dbReference>
<dbReference type="SMART" id="SM00165">
    <property type="entry name" value="UBA"/>
    <property type="match status" value="2"/>
</dbReference>
<dbReference type="Proteomes" id="UP001217089">
    <property type="component" value="Unassembled WGS sequence"/>
</dbReference>
<dbReference type="CDD" id="cd14303">
    <property type="entry name" value="UBA1_KPC2"/>
    <property type="match status" value="1"/>
</dbReference>
<dbReference type="SUPFAM" id="SSF46934">
    <property type="entry name" value="UBA-like"/>
    <property type="match status" value="2"/>
</dbReference>
<dbReference type="InterPro" id="IPR041926">
    <property type="entry name" value="UBA1_UBAC1"/>
</dbReference>
<dbReference type="Gene3D" id="1.10.8.10">
    <property type="entry name" value="DNA helicase RuvA subunit, C-terminal domain"/>
    <property type="match status" value="2"/>
</dbReference>
<dbReference type="InterPro" id="IPR000626">
    <property type="entry name" value="Ubiquitin-like_dom"/>
</dbReference>
<accession>A0ABQ9E9U0</accession>
<dbReference type="Pfam" id="PF23326">
    <property type="entry name" value="UBL_UBAC1"/>
    <property type="match status" value="1"/>
</dbReference>
<dbReference type="SUPFAM" id="SSF54236">
    <property type="entry name" value="Ubiquitin-like"/>
    <property type="match status" value="1"/>
</dbReference>
<comment type="caution">
    <text evidence="4">The sequence shown here is derived from an EMBL/GenBank/DDBJ whole genome shotgun (WGS) entry which is preliminary data.</text>
</comment>
<feature type="domain" description="UBA" evidence="2">
    <location>
        <begin position="293"/>
        <end position="326"/>
    </location>
</feature>
<dbReference type="InterPro" id="IPR009060">
    <property type="entry name" value="UBA-like_sf"/>
</dbReference>
<evidence type="ECO:0000259" key="3">
    <source>
        <dbReference type="PROSITE" id="PS50053"/>
    </source>
</evidence>
<protein>
    <recommendedName>
        <fullName evidence="6">Ubiquitin-associated domain-containing protein 1</fullName>
    </recommendedName>
</protein>
<gene>
    <name evidence="4" type="ORF">KUTeg_022100</name>
</gene>
<dbReference type="Pfam" id="PF22562">
    <property type="entry name" value="UBA_7"/>
    <property type="match status" value="1"/>
</dbReference>